<dbReference type="AlphaFoldDB" id="A0A1R1PMC9"/>
<evidence type="ECO:0000313" key="8">
    <source>
        <dbReference type="Proteomes" id="UP000188320"/>
    </source>
</evidence>
<evidence type="ECO:0000256" key="4">
    <source>
        <dbReference type="ARBA" id="ARBA00023136"/>
    </source>
</evidence>
<dbReference type="PRINTS" id="PR00452">
    <property type="entry name" value="SH3DOMAIN"/>
</dbReference>
<evidence type="ECO:0000313" key="7">
    <source>
        <dbReference type="EMBL" id="OMH82125.1"/>
    </source>
</evidence>
<dbReference type="CDD" id="cd00174">
    <property type="entry name" value="SH3"/>
    <property type="match status" value="1"/>
</dbReference>
<dbReference type="SMART" id="SM00326">
    <property type="entry name" value="SH3"/>
    <property type="match status" value="1"/>
</dbReference>
<feature type="domain" description="SH3" evidence="6">
    <location>
        <begin position="180"/>
        <end position="245"/>
    </location>
</feature>
<dbReference type="Gene3D" id="1.20.1270.60">
    <property type="entry name" value="Arfaptin homology (AH) domain/BAR domain"/>
    <property type="match status" value="1"/>
</dbReference>
<protein>
    <submittedName>
        <fullName evidence="7">Cell division control protein 15</fullName>
    </submittedName>
</protein>
<keyword evidence="3" id="KW-0175">Coiled coil</keyword>
<dbReference type="InterPro" id="IPR036028">
    <property type="entry name" value="SH3-like_dom_sf"/>
</dbReference>
<dbReference type="SUPFAM" id="SSF50044">
    <property type="entry name" value="SH3-domain"/>
    <property type="match status" value="1"/>
</dbReference>
<dbReference type="GO" id="GO:0051301">
    <property type="term" value="P:cell division"/>
    <property type="evidence" value="ECO:0007669"/>
    <property type="project" value="UniProtKB-KW"/>
</dbReference>
<dbReference type="PANTHER" id="PTHR14167:SF81">
    <property type="entry name" value="ENDOPHILIN-A"/>
    <property type="match status" value="1"/>
</dbReference>
<keyword evidence="7" id="KW-0131">Cell cycle</keyword>
<evidence type="ECO:0000256" key="5">
    <source>
        <dbReference type="PROSITE-ProRule" id="PRU00192"/>
    </source>
</evidence>
<gene>
    <name evidence="7" type="ORF">AX774_g4395</name>
</gene>
<reference evidence="8" key="1">
    <citation type="submission" date="2017-01" db="EMBL/GenBank/DDBJ databases">
        <authorList>
            <person name="Wang Y."/>
            <person name="White M."/>
            <person name="Kvist S."/>
            <person name="Moncalvo J.-M."/>
        </authorList>
    </citation>
    <scope>NUCLEOTIDE SEQUENCE [LARGE SCALE GENOMIC DNA]</scope>
    <source>
        <strain evidence="8">COL-18-3</strain>
    </source>
</reference>
<dbReference type="EMBL" id="LSSK01000734">
    <property type="protein sequence ID" value="OMH82125.1"/>
    <property type="molecule type" value="Genomic_DNA"/>
</dbReference>
<dbReference type="Gene3D" id="2.30.30.40">
    <property type="entry name" value="SH3 Domains"/>
    <property type="match status" value="1"/>
</dbReference>
<keyword evidence="7" id="KW-0132">Cell division</keyword>
<dbReference type="Pfam" id="PF07653">
    <property type="entry name" value="SH3_2"/>
    <property type="match status" value="1"/>
</dbReference>
<dbReference type="PROSITE" id="PS50002">
    <property type="entry name" value="SH3"/>
    <property type="match status" value="1"/>
</dbReference>
<name>A0A1R1PMC9_ZANCU</name>
<sequence>MTKELRDAKENWNKRWMSLGDSIQIMEEKRVEMIKNITKAYSAMIRQVNGKEMETQCRMEQTFENITEELAITEYMTYSKGEEIAVKSPTPISKKFRQTIESKIKEYRLSRCDYSLKSLKESLANLSRKELEITPHSEQIFMTKRLNSYGIDGDNPGLRKEKTEPPTKKRQTLIFTEGKQVVGYVKAIFDYEAEEEWEISLREGDVIAVYRRNEDGWWEGEIVDGDRGAIRKRGLFPSNFTKPSK</sequence>
<proteinExistence type="predicted"/>
<comment type="caution">
    <text evidence="7">The sequence shown here is derived from an EMBL/GenBank/DDBJ whole genome shotgun (WGS) entry which is preliminary data.</text>
</comment>
<organism evidence="7 8">
    <name type="scientific">Zancudomyces culisetae</name>
    <name type="common">Gut fungus</name>
    <name type="synonym">Smittium culisetae</name>
    <dbReference type="NCBI Taxonomy" id="1213189"/>
    <lineage>
        <taxon>Eukaryota</taxon>
        <taxon>Fungi</taxon>
        <taxon>Fungi incertae sedis</taxon>
        <taxon>Zoopagomycota</taxon>
        <taxon>Kickxellomycotina</taxon>
        <taxon>Harpellomycetes</taxon>
        <taxon>Harpellales</taxon>
        <taxon>Legeriomycetaceae</taxon>
        <taxon>Zancudomyces</taxon>
    </lineage>
</organism>
<evidence type="ECO:0000256" key="3">
    <source>
        <dbReference type="ARBA" id="ARBA00023054"/>
    </source>
</evidence>
<evidence type="ECO:0000259" key="6">
    <source>
        <dbReference type="PROSITE" id="PS50002"/>
    </source>
</evidence>
<evidence type="ECO:0000256" key="1">
    <source>
        <dbReference type="ARBA" id="ARBA00004170"/>
    </source>
</evidence>
<keyword evidence="2 5" id="KW-0728">SH3 domain</keyword>
<dbReference type="OrthoDB" id="5971719at2759"/>
<evidence type="ECO:0000256" key="2">
    <source>
        <dbReference type="ARBA" id="ARBA00022443"/>
    </source>
</evidence>
<keyword evidence="4" id="KW-0472">Membrane</keyword>
<accession>A0A1R1PMC9</accession>
<comment type="subcellular location">
    <subcellularLocation>
        <location evidence="1">Membrane</location>
        <topology evidence="1">Peripheral membrane protein</topology>
    </subcellularLocation>
</comment>
<dbReference type="InterPro" id="IPR050384">
    <property type="entry name" value="Endophilin_SH3RF"/>
</dbReference>
<dbReference type="Proteomes" id="UP000188320">
    <property type="component" value="Unassembled WGS sequence"/>
</dbReference>
<dbReference type="PANTHER" id="PTHR14167">
    <property type="entry name" value="SH3 DOMAIN-CONTAINING"/>
    <property type="match status" value="1"/>
</dbReference>
<dbReference type="InterPro" id="IPR027267">
    <property type="entry name" value="AH/BAR_dom_sf"/>
</dbReference>
<dbReference type="InterPro" id="IPR001452">
    <property type="entry name" value="SH3_domain"/>
</dbReference>
<keyword evidence="8" id="KW-1185">Reference proteome</keyword>